<accession>A0A2Z5GAR0</accession>
<evidence type="ECO:0000313" key="2">
    <source>
        <dbReference type="Proteomes" id="UP000253606"/>
    </source>
</evidence>
<evidence type="ECO:0000313" key="1">
    <source>
        <dbReference type="EMBL" id="AXC16000.1"/>
    </source>
</evidence>
<keyword evidence="2" id="KW-1185">Reference proteome</keyword>
<reference evidence="1 2" key="1">
    <citation type="journal article" date="2018" name="Front. Microbiol.">
        <title>Hydrolytic Capabilities as a Key to Environmental Success: Chitinolytic and Cellulolytic Acidobacteria From Acidic Sub-arctic Soils and Boreal Peatlands.</title>
        <authorList>
            <person name="Belova S.E."/>
            <person name="Ravin N.V."/>
            <person name="Pankratov T.A."/>
            <person name="Rakitin A.L."/>
            <person name="Ivanova A.A."/>
            <person name="Beletsky A.V."/>
            <person name="Mardanov A.V."/>
            <person name="Sinninghe Damste J.S."/>
            <person name="Dedysh S.N."/>
        </authorList>
    </citation>
    <scope>NUCLEOTIDE SEQUENCE [LARGE SCALE GENOMIC DNA]</scope>
    <source>
        <strain evidence="1 2">SBC82</strain>
        <plasmid evidence="2">pacpol2</plasmid>
    </source>
</reference>
<sequence length="79" mass="8542">MAFAGPEVKIENSAGKPGRGGLLVSEVLQIGLRGLTCGELFRGGFNRGSFEASRRPRSSAYLHRCHQKHFTVAKVATVK</sequence>
<name>A0A2Z5GAR0_9BACT</name>
<dbReference type="KEGG" id="abas:ACPOL_6790"/>
<dbReference type="AlphaFoldDB" id="A0A2Z5GAR0"/>
<protein>
    <submittedName>
        <fullName evidence="1">Uncharacterized protein</fullName>
    </submittedName>
</protein>
<dbReference type="Proteomes" id="UP000253606">
    <property type="component" value="Plasmid pACPOL2"/>
</dbReference>
<proteinExistence type="predicted"/>
<gene>
    <name evidence="1" type="ORF">ACPOL_6790</name>
</gene>
<organism evidence="1 2">
    <name type="scientific">Acidisarcina polymorpha</name>
    <dbReference type="NCBI Taxonomy" id="2211140"/>
    <lineage>
        <taxon>Bacteria</taxon>
        <taxon>Pseudomonadati</taxon>
        <taxon>Acidobacteriota</taxon>
        <taxon>Terriglobia</taxon>
        <taxon>Terriglobales</taxon>
        <taxon>Acidobacteriaceae</taxon>
        <taxon>Acidisarcina</taxon>
    </lineage>
</organism>
<keyword evidence="1" id="KW-0614">Plasmid</keyword>
<geneLocation type="plasmid" evidence="2">
    <name>pacpol2</name>
</geneLocation>
<dbReference type="EMBL" id="CP030842">
    <property type="protein sequence ID" value="AXC16000.1"/>
    <property type="molecule type" value="Genomic_DNA"/>
</dbReference>